<evidence type="ECO:0000259" key="1">
    <source>
        <dbReference type="PROSITE" id="PS50805"/>
    </source>
</evidence>
<dbReference type="InterPro" id="IPR036051">
    <property type="entry name" value="KRAB_dom_sf"/>
</dbReference>
<organism evidence="2 3">
    <name type="scientific">Pleurodeles waltl</name>
    <name type="common">Iberian ribbed newt</name>
    <dbReference type="NCBI Taxonomy" id="8319"/>
    <lineage>
        <taxon>Eukaryota</taxon>
        <taxon>Metazoa</taxon>
        <taxon>Chordata</taxon>
        <taxon>Craniata</taxon>
        <taxon>Vertebrata</taxon>
        <taxon>Euteleostomi</taxon>
        <taxon>Amphibia</taxon>
        <taxon>Batrachia</taxon>
        <taxon>Caudata</taxon>
        <taxon>Salamandroidea</taxon>
        <taxon>Salamandridae</taxon>
        <taxon>Pleurodelinae</taxon>
        <taxon>Pleurodeles</taxon>
    </lineage>
</organism>
<sequence length="366" mass="41903">MSWQDSSEVSFPDVSAYFSEEEWKHLHEWQKNLYKNVMKEIHQALISLGPLITTTIVSVRAKEIEELCPVDNQDLKRKCSINLSPHDTSSSPVFSINRDDRLHLQTSWNTEAGKATIRHSTGLPFASSDLGLRKEDKPVPVFIDHLGEEIRESTTDPRADHEVVLFRIKHEEEPYCEDYPELDKLQNASSANCDGTLEKKDKVDDTGRLIDKTAAGRTKMDMPFNYEKGTHSRTPLWSEFTQELRRDEPTHCESGTVRGSARNRKCDRDHAALIYPDREEECFAIDMKRKRDCARKEELVVFKDALPAGAFNKVLPKDPILCTKAILKIRHKRAFTRPELKMHEDAISGALAEVIELLKIPLQIIN</sequence>
<dbReference type="CDD" id="cd07765">
    <property type="entry name" value="KRAB_A-box"/>
    <property type="match status" value="1"/>
</dbReference>
<gene>
    <name evidence="2" type="ORF">NDU88_000191</name>
</gene>
<dbReference type="AlphaFoldDB" id="A0AAV7VSS3"/>
<comment type="caution">
    <text evidence="2">The sequence shown here is derived from an EMBL/GenBank/DDBJ whole genome shotgun (WGS) entry which is preliminary data.</text>
</comment>
<dbReference type="InterPro" id="IPR001909">
    <property type="entry name" value="KRAB"/>
</dbReference>
<dbReference type="SUPFAM" id="SSF109640">
    <property type="entry name" value="KRAB domain (Kruppel-associated box)"/>
    <property type="match status" value="1"/>
</dbReference>
<dbReference type="PANTHER" id="PTHR23232:SF142">
    <property type="entry name" value="GASTRULA ZINC FINGER PROTEIN XLCGF57.1-LIKE-RELATED"/>
    <property type="match status" value="1"/>
</dbReference>
<evidence type="ECO:0000313" key="2">
    <source>
        <dbReference type="EMBL" id="KAJ1204753.1"/>
    </source>
</evidence>
<evidence type="ECO:0000313" key="3">
    <source>
        <dbReference type="Proteomes" id="UP001066276"/>
    </source>
</evidence>
<dbReference type="PROSITE" id="PS50805">
    <property type="entry name" value="KRAB"/>
    <property type="match status" value="1"/>
</dbReference>
<dbReference type="PANTHER" id="PTHR23232">
    <property type="entry name" value="KRAB DOMAIN C2H2 ZINC FINGER"/>
    <property type="match status" value="1"/>
</dbReference>
<dbReference type="EMBL" id="JANPWB010000002">
    <property type="protein sequence ID" value="KAJ1204753.1"/>
    <property type="molecule type" value="Genomic_DNA"/>
</dbReference>
<protein>
    <recommendedName>
        <fullName evidence="1">KRAB domain-containing protein</fullName>
    </recommendedName>
</protein>
<accession>A0AAV7VSS3</accession>
<dbReference type="SMART" id="SM00349">
    <property type="entry name" value="KRAB"/>
    <property type="match status" value="1"/>
</dbReference>
<dbReference type="Gene3D" id="6.10.140.140">
    <property type="match status" value="1"/>
</dbReference>
<feature type="domain" description="KRAB" evidence="1">
    <location>
        <begin position="9"/>
        <end position="80"/>
    </location>
</feature>
<proteinExistence type="predicted"/>
<dbReference type="InterPro" id="IPR050169">
    <property type="entry name" value="Krueppel_C2H2_ZnF"/>
</dbReference>
<reference evidence="2" key="1">
    <citation type="journal article" date="2022" name="bioRxiv">
        <title>Sequencing and chromosome-scale assembly of the giantPleurodeles waltlgenome.</title>
        <authorList>
            <person name="Brown T."/>
            <person name="Elewa A."/>
            <person name="Iarovenko S."/>
            <person name="Subramanian E."/>
            <person name="Araus A.J."/>
            <person name="Petzold A."/>
            <person name="Susuki M."/>
            <person name="Suzuki K.-i.T."/>
            <person name="Hayashi T."/>
            <person name="Toyoda A."/>
            <person name="Oliveira C."/>
            <person name="Osipova E."/>
            <person name="Leigh N.D."/>
            <person name="Simon A."/>
            <person name="Yun M.H."/>
        </authorList>
    </citation>
    <scope>NUCLEOTIDE SEQUENCE</scope>
    <source>
        <strain evidence="2">20211129_DDA</strain>
        <tissue evidence="2">Liver</tissue>
    </source>
</reference>
<keyword evidence="3" id="KW-1185">Reference proteome</keyword>
<name>A0AAV7VSS3_PLEWA</name>
<dbReference type="Pfam" id="PF01352">
    <property type="entry name" value="KRAB"/>
    <property type="match status" value="1"/>
</dbReference>
<dbReference type="GO" id="GO:0006355">
    <property type="term" value="P:regulation of DNA-templated transcription"/>
    <property type="evidence" value="ECO:0007669"/>
    <property type="project" value="InterPro"/>
</dbReference>
<dbReference type="Proteomes" id="UP001066276">
    <property type="component" value="Chromosome 1_2"/>
</dbReference>